<accession>A0A1I6MZK6</accession>
<sequence length="236" mass="26211">MPTILQSALPDALTGDAALPGTRPCPPDGWLMVDDAYADQMAYRADLLRNKRDAVLYAPDEVLGPARELLDEVLACLPAKGFSVSAAEVTCPDGRTLVIDRDAPLLTLGHLVQEDLCILEKRGAEHVLTGAVLCFPASWRLADKVGRPLATIHDPVPEYDSNIAARVQRLFDGVQVGRPLWRFNRLRYANPDLHQPVRQDPDAPRPYHRSERQSILRLPRTQAVVFTIHTFVVADR</sequence>
<evidence type="ECO:0000313" key="2">
    <source>
        <dbReference type="EMBL" id="SFS21041.1"/>
    </source>
</evidence>
<dbReference type="InterPro" id="IPR021848">
    <property type="entry name" value="HODM_asu-like"/>
</dbReference>
<dbReference type="STRING" id="1123755.SAMN05444714_2723"/>
<dbReference type="OrthoDB" id="5242510at2"/>
<protein>
    <recommendedName>
        <fullName evidence="4">DUF3445 domain-containing protein</fullName>
    </recommendedName>
</protein>
<dbReference type="RefSeq" id="WP_090209666.1">
    <property type="nucleotide sequence ID" value="NZ_FOZM01000003.1"/>
</dbReference>
<dbReference type="Proteomes" id="UP000198926">
    <property type="component" value="Unassembled WGS sequence"/>
</dbReference>
<feature type="region of interest" description="Disordered" evidence="1">
    <location>
        <begin position="193"/>
        <end position="212"/>
    </location>
</feature>
<gene>
    <name evidence="2" type="ORF">SAMN05444714_2723</name>
</gene>
<feature type="compositionally biased region" description="Basic and acidic residues" evidence="1">
    <location>
        <begin position="195"/>
        <end position="212"/>
    </location>
</feature>
<proteinExistence type="predicted"/>
<name>A0A1I6MZK6_9RHOB</name>
<keyword evidence="3" id="KW-1185">Reference proteome</keyword>
<evidence type="ECO:0008006" key="4">
    <source>
        <dbReference type="Google" id="ProtNLM"/>
    </source>
</evidence>
<dbReference type="AlphaFoldDB" id="A0A1I6MZK6"/>
<dbReference type="EMBL" id="FOZM01000003">
    <property type="protein sequence ID" value="SFS21041.1"/>
    <property type="molecule type" value="Genomic_DNA"/>
</dbReference>
<evidence type="ECO:0000313" key="3">
    <source>
        <dbReference type="Proteomes" id="UP000198926"/>
    </source>
</evidence>
<evidence type="ECO:0000256" key="1">
    <source>
        <dbReference type="SAM" id="MobiDB-lite"/>
    </source>
</evidence>
<reference evidence="2 3" key="1">
    <citation type="submission" date="2016-10" db="EMBL/GenBank/DDBJ databases">
        <authorList>
            <person name="de Groot N.N."/>
        </authorList>
    </citation>
    <scope>NUCLEOTIDE SEQUENCE [LARGE SCALE GENOMIC DNA]</scope>
    <source>
        <strain evidence="2 3">DSM 29433</strain>
    </source>
</reference>
<organism evidence="2 3">
    <name type="scientific">Yoonia litorea</name>
    <dbReference type="NCBI Taxonomy" id="1123755"/>
    <lineage>
        <taxon>Bacteria</taxon>
        <taxon>Pseudomonadati</taxon>
        <taxon>Pseudomonadota</taxon>
        <taxon>Alphaproteobacteria</taxon>
        <taxon>Rhodobacterales</taxon>
        <taxon>Paracoccaceae</taxon>
        <taxon>Yoonia</taxon>
    </lineage>
</organism>
<dbReference type="Pfam" id="PF11927">
    <property type="entry name" value="HODM_asu-like"/>
    <property type="match status" value="1"/>
</dbReference>